<dbReference type="STRING" id="659014.SAMN04487996_13353"/>
<dbReference type="SUPFAM" id="SSF141571">
    <property type="entry name" value="Pentapeptide repeat-like"/>
    <property type="match status" value="1"/>
</dbReference>
<accession>A0A1G8BJW5</accession>
<sequence>MLTRSIPGKGTSLIFILNNTTTMETIKQISLDSECVVINAHCVMLTNSTFNDVNMSNISITDANLSDIKIEGAQLGGAVFQNIGMCPPDHPMYDPNAEQRPLLFEDCDLHKSKFVNCDLRGVELSACNIEGLTVDGVLISELLAGRS</sequence>
<proteinExistence type="predicted"/>
<gene>
    <name evidence="1" type="ORF">SAMN04487996_13353</name>
</gene>
<protein>
    <submittedName>
        <fullName evidence="1">Pentapeptide repeat-containing protein</fullName>
    </submittedName>
</protein>
<organism evidence="1 2">
    <name type="scientific">Dyadobacter soli</name>
    <dbReference type="NCBI Taxonomy" id="659014"/>
    <lineage>
        <taxon>Bacteria</taxon>
        <taxon>Pseudomonadati</taxon>
        <taxon>Bacteroidota</taxon>
        <taxon>Cytophagia</taxon>
        <taxon>Cytophagales</taxon>
        <taxon>Spirosomataceae</taxon>
        <taxon>Dyadobacter</taxon>
    </lineage>
</organism>
<name>A0A1G8BJW5_9BACT</name>
<dbReference type="AlphaFoldDB" id="A0A1G8BJW5"/>
<dbReference type="Proteomes" id="UP000198748">
    <property type="component" value="Unassembled WGS sequence"/>
</dbReference>
<dbReference type="EMBL" id="FNAN01000033">
    <property type="protein sequence ID" value="SDH33441.1"/>
    <property type="molecule type" value="Genomic_DNA"/>
</dbReference>
<dbReference type="InterPro" id="IPR001646">
    <property type="entry name" value="5peptide_repeat"/>
</dbReference>
<reference evidence="2" key="1">
    <citation type="submission" date="2016-10" db="EMBL/GenBank/DDBJ databases">
        <authorList>
            <person name="Varghese N."/>
            <person name="Submissions S."/>
        </authorList>
    </citation>
    <scope>NUCLEOTIDE SEQUENCE [LARGE SCALE GENOMIC DNA]</scope>
    <source>
        <strain evidence="2">DSM 25329</strain>
    </source>
</reference>
<dbReference type="Pfam" id="PF00805">
    <property type="entry name" value="Pentapeptide"/>
    <property type="match status" value="2"/>
</dbReference>
<dbReference type="Gene3D" id="2.160.20.80">
    <property type="entry name" value="E3 ubiquitin-protein ligase SopA"/>
    <property type="match status" value="1"/>
</dbReference>
<keyword evidence="2" id="KW-1185">Reference proteome</keyword>
<evidence type="ECO:0000313" key="2">
    <source>
        <dbReference type="Proteomes" id="UP000198748"/>
    </source>
</evidence>
<evidence type="ECO:0000313" key="1">
    <source>
        <dbReference type="EMBL" id="SDH33441.1"/>
    </source>
</evidence>